<keyword evidence="2" id="KW-0813">Transport</keyword>
<feature type="transmembrane region" description="Helical" evidence="7">
    <location>
        <begin position="95"/>
        <end position="114"/>
    </location>
</feature>
<keyword evidence="6 7" id="KW-0472">Membrane</keyword>
<dbReference type="InterPro" id="IPR011701">
    <property type="entry name" value="MFS"/>
</dbReference>
<dbReference type="CDD" id="cd17502">
    <property type="entry name" value="MFS_Azr1_MDR_like"/>
    <property type="match status" value="1"/>
</dbReference>
<dbReference type="InterPro" id="IPR036259">
    <property type="entry name" value="MFS_trans_sf"/>
</dbReference>
<feature type="transmembrane region" description="Helical" evidence="7">
    <location>
        <begin position="340"/>
        <end position="362"/>
    </location>
</feature>
<feature type="transmembrane region" description="Helical" evidence="7">
    <location>
        <begin position="126"/>
        <end position="151"/>
    </location>
</feature>
<sequence length="701" mass="74206">MTQSATPSEASAQPELPTQRLFSQQEKTITLVGLMVVFLLSALDQTIVSTAMPRIIEQLQGLEYYSWVTTAYLLASTVMVPIYGKLGDLYGRKPILIIGISIFLLGSVLCGMSGEPFLGNLFGGGMLQLIVFRALQGLGGAALFTSAFAIIADMFDPAERAKFGGLFGSVFGLSSVVGPLIGGFLTDHGSSTVLGYFIEGWRWVFYVNLPLGAVALFMILVKMPNLSHKATGKIDLLGAALITATTVPLLLALTWGGNTYPWGSGRILTLFAVSVVSLVLFIVVERRTKDAILPLDLFKNRTFTFANLASFVINMAFIGIVMFLPLFMQTVQGISATNSGLSMLPLMLGLISSSIVSGLLVARSGNYKGFLIGGSIVIVIGVLFLSQIGVETSRLDLAWRMFIVGLGLGPTMSMFNLAVQNAVPMNQIGVATSSSQFFRQIGTTIGAAIFGTLLLNNLQTELPKYLPNVPGLEGLSKNINLGEMRSSGGNTDTGKQLKVAFDKQYASLEQALNGNVAATQALLTNPQVPQSLKALVQNGGLAAQVHTQLAAQASQVSAALATGEAGRQSLLGNAATPNALKTQLQQLPAAALATPAAAQQTAQQVSAALLAQEPQVVQQAKTQTLVKVRASLDQQAQTLGKQITSGMKNGFTAAIKKMMLTSIGIIVLGFLLILALPVIPLRSRPKVTPEDQDSALSQPMH</sequence>
<feature type="transmembrane region" description="Helical" evidence="7">
    <location>
        <begin position="267"/>
        <end position="284"/>
    </location>
</feature>
<dbReference type="RefSeq" id="WP_380005828.1">
    <property type="nucleotide sequence ID" value="NZ_JBHLYR010000013.1"/>
</dbReference>
<feature type="transmembrane region" description="Helical" evidence="7">
    <location>
        <begin position="398"/>
        <end position="419"/>
    </location>
</feature>
<keyword evidence="10" id="KW-1185">Reference proteome</keyword>
<evidence type="ECO:0000256" key="5">
    <source>
        <dbReference type="ARBA" id="ARBA00022989"/>
    </source>
</evidence>
<feature type="transmembrane region" description="Helical" evidence="7">
    <location>
        <begin position="658"/>
        <end position="679"/>
    </location>
</feature>
<evidence type="ECO:0000256" key="3">
    <source>
        <dbReference type="ARBA" id="ARBA00022475"/>
    </source>
</evidence>
<dbReference type="Proteomes" id="UP001589733">
    <property type="component" value="Unassembled WGS sequence"/>
</dbReference>
<dbReference type="Gene3D" id="1.20.1250.20">
    <property type="entry name" value="MFS general substrate transporter like domains"/>
    <property type="match status" value="1"/>
</dbReference>
<accession>A0ABV6AUJ6</accession>
<gene>
    <name evidence="9" type="ORF">ACFFLM_04110</name>
</gene>
<feature type="transmembrane region" description="Helical" evidence="7">
    <location>
        <begin position="163"/>
        <end position="185"/>
    </location>
</feature>
<comment type="subcellular location">
    <subcellularLocation>
        <location evidence="1">Cell membrane</location>
        <topology evidence="1">Multi-pass membrane protein</topology>
    </subcellularLocation>
</comment>
<feature type="transmembrane region" description="Helical" evidence="7">
    <location>
        <begin position="205"/>
        <end position="224"/>
    </location>
</feature>
<dbReference type="PROSITE" id="PS50850">
    <property type="entry name" value="MFS"/>
    <property type="match status" value="1"/>
</dbReference>
<feature type="transmembrane region" description="Helical" evidence="7">
    <location>
        <begin position="305"/>
        <end position="328"/>
    </location>
</feature>
<feature type="transmembrane region" description="Helical" evidence="7">
    <location>
        <begin position="369"/>
        <end position="386"/>
    </location>
</feature>
<feature type="transmembrane region" description="Helical" evidence="7">
    <location>
        <begin position="64"/>
        <end position="83"/>
    </location>
</feature>
<dbReference type="Pfam" id="PF07690">
    <property type="entry name" value="MFS_1"/>
    <property type="match status" value="1"/>
</dbReference>
<protein>
    <submittedName>
        <fullName evidence="9">MDR family MFS transporter</fullName>
    </submittedName>
</protein>
<evidence type="ECO:0000256" key="7">
    <source>
        <dbReference type="SAM" id="Phobius"/>
    </source>
</evidence>
<proteinExistence type="predicted"/>
<evidence type="ECO:0000259" key="8">
    <source>
        <dbReference type="PROSITE" id="PS50850"/>
    </source>
</evidence>
<evidence type="ECO:0000256" key="2">
    <source>
        <dbReference type="ARBA" id="ARBA00022448"/>
    </source>
</evidence>
<evidence type="ECO:0000256" key="6">
    <source>
        <dbReference type="ARBA" id="ARBA00023136"/>
    </source>
</evidence>
<keyword evidence="3" id="KW-1003">Cell membrane</keyword>
<dbReference type="SUPFAM" id="SSF103473">
    <property type="entry name" value="MFS general substrate transporter"/>
    <property type="match status" value="1"/>
</dbReference>
<keyword evidence="4 7" id="KW-0812">Transmembrane</keyword>
<evidence type="ECO:0000256" key="1">
    <source>
        <dbReference type="ARBA" id="ARBA00004651"/>
    </source>
</evidence>
<evidence type="ECO:0000313" key="9">
    <source>
        <dbReference type="EMBL" id="MFB9991168.1"/>
    </source>
</evidence>
<feature type="transmembrane region" description="Helical" evidence="7">
    <location>
        <begin position="29"/>
        <end position="52"/>
    </location>
</feature>
<name>A0ABV6AUJ6_9DEIO</name>
<dbReference type="NCBIfam" id="TIGR00711">
    <property type="entry name" value="efflux_EmrB"/>
    <property type="match status" value="1"/>
</dbReference>
<dbReference type="PANTHER" id="PTHR23501:SF197">
    <property type="entry name" value="COMD"/>
    <property type="match status" value="1"/>
</dbReference>
<dbReference type="EMBL" id="JBHLYR010000013">
    <property type="protein sequence ID" value="MFB9991168.1"/>
    <property type="molecule type" value="Genomic_DNA"/>
</dbReference>
<dbReference type="Gene3D" id="1.20.1720.10">
    <property type="entry name" value="Multidrug resistance protein D"/>
    <property type="match status" value="1"/>
</dbReference>
<dbReference type="InterPro" id="IPR004638">
    <property type="entry name" value="EmrB-like"/>
</dbReference>
<evidence type="ECO:0000313" key="10">
    <source>
        <dbReference type="Proteomes" id="UP001589733"/>
    </source>
</evidence>
<comment type="caution">
    <text evidence="9">The sequence shown here is derived from an EMBL/GenBank/DDBJ whole genome shotgun (WGS) entry which is preliminary data.</text>
</comment>
<feature type="domain" description="Major facilitator superfamily (MFS) profile" evidence="8">
    <location>
        <begin position="30"/>
        <end position="529"/>
    </location>
</feature>
<feature type="transmembrane region" description="Helical" evidence="7">
    <location>
        <begin position="236"/>
        <end position="255"/>
    </location>
</feature>
<organism evidence="9 10">
    <name type="scientific">Deinococcus oregonensis</name>
    <dbReference type="NCBI Taxonomy" id="1805970"/>
    <lineage>
        <taxon>Bacteria</taxon>
        <taxon>Thermotogati</taxon>
        <taxon>Deinococcota</taxon>
        <taxon>Deinococci</taxon>
        <taxon>Deinococcales</taxon>
        <taxon>Deinococcaceae</taxon>
        <taxon>Deinococcus</taxon>
    </lineage>
</organism>
<keyword evidence="5 7" id="KW-1133">Transmembrane helix</keyword>
<dbReference type="InterPro" id="IPR020846">
    <property type="entry name" value="MFS_dom"/>
</dbReference>
<reference evidence="9 10" key="1">
    <citation type="submission" date="2024-09" db="EMBL/GenBank/DDBJ databases">
        <authorList>
            <person name="Sun Q."/>
            <person name="Mori K."/>
        </authorList>
    </citation>
    <scope>NUCLEOTIDE SEQUENCE [LARGE SCALE GENOMIC DNA]</scope>
    <source>
        <strain evidence="9 10">JCM 13503</strain>
    </source>
</reference>
<dbReference type="PANTHER" id="PTHR23501">
    <property type="entry name" value="MAJOR FACILITATOR SUPERFAMILY"/>
    <property type="match status" value="1"/>
</dbReference>
<evidence type="ECO:0000256" key="4">
    <source>
        <dbReference type="ARBA" id="ARBA00022692"/>
    </source>
</evidence>